<sequence length="127" mass="14773">MCGGQAWRLVPHDLLPWETAYFDHRVWRLQGFWEHLQTTLREQVRVQAGRDPTSSTAILDRQTTRTTESNREGHGDTMGARRSTGASGTFWSIRWAWSWAWSCNQSTFKTALERSCYFIRSGIYSRA</sequence>
<dbReference type="Proteomes" id="UP001589733">
    <property type="component" value="Unassembled WGS sequence"/>
</dbReference>
<organism evidence="2 3">
    <name type="scientific">Deinococcus oregonensis</name>
    <dbReference type="NCBI Taxonomy" id="1805970"/>
    <lineage>
        <taxon>Bacteria</taxon>
        <taxon>Thermotogati</taxon>
        <taxon>Deinococcota</taxon>
        <taxon>Deinococci</taxon>
        <taxon>Deinococcales</taxon>
        <taxon>Deinococcaceae</taxon>
        <taxon>Deinococcus</taxon>
    </lineage>
</organism>
<comment type="caution">
    <text evidence="2">The sequence shown here is derived from an EMBL/GenBank/DDBJ whole genome shotgun (WGS) entry which is preliminary data.</text>
</comment>
<evidence type="ECO:0000313" key="3">
    <source>
        <dbReference type="Proteomes" id="UP001589733"/>
    </source>
</evidence>
<evidence type="ECO:0000256" key="1">
    <source>
        <dbReference type="SAM" id="MobiDB-lite"/>
    </source>
</evidence>
<evidence type="ECO:0000313" key="2">
    <source>
        <dbReference type="EMBL" id="MFB9991452.1"/>
    </source>
</evidence>
<gene>
    <name evidence="2" type="ORF">ACFFLM_05645</name>
</gene>
<name>A0ABV6AVC7_9DEIO</name>
<dbReference type="RefSeq" id="WP_380006510.1">
    <property type="nucleotide sequence ID" value="NZ_JBHLYR010000015.1"/>
</dbReference>
<dbReference type="PANTHER" id="PTHR30007:SF0">
    <property type="entry name" value="TRANSPOSASE"/>
    <property type="match status" value="1"/>
</dbReference>
<dbReference type="PANTHER" id="PTHR30007">
    <property type="entry name" value="PHP DOMAIN PROTEIN"/>
    <property type="match status" value="1"/>
</dbReference>
<protein>
    <submittedName>
        <fullName evidence="2">Transposase</fullName>
    </submittedName>
</protein>
<proteinExistence type="predicted"/>
<feature type="region of interest" description="Disordered" evidence="1">
    <location>
        <begin position="60"/>
        <end position="84"/>
    </location>
</feature>
<accession>A0ABV6AVC7</accession>
<reference evidence="2 3" key="1">
    <citation type="submission" date="2024-09" db="EMBL/GenBank/DDBJ databases">
        <authorList>
            <person name="Sun Q."/>
            <person name="Mori K."/>
        </authorList>
    </citation>
    <scope>NUCLEOTIDE SEQUENCE [LARGE SCALE GENOMIC DNA]</scope>
    <source>
        <strain evidence="2 3">JCM 13503</strain>
    </source>
</reference>
<dbReference type="EMBL" id="JBHLYR010000015">
    <property type="protein sequence ID" value="MFB9991452.1"/>
    <property type="molecule type" value="Genomic_DNA"/>
</dbReference>
<keyword evidence="3" id="KW-1185">Reference proteome</keyword>